<dbReference type="GeneID" id="75830430"/>
<evidence type="ECO:0000313" key="2">
    <source>
        <dbReference type="EMBL" id="KAI6781673.1"/>
    </source>
</evidence>
<dbReference type="Proteomes" id="UP001055219">
    <property type="component" value="Unassembled WGS sequence"/>
</dbReference>
<dbReference type="AlphaFoldDB" id="A0A9P9Y1Z0"/>
<comment type="caution">
    <text evidence="2">The sequence shown here is derived from an EMBL/GenBank/DDBJ whole genome shotgun (WGS) entry which is preliminary data.</text>
</comment>
<sequence length="667" mass="75055">MVSNTEYQLSVLLRSPRFKEALLPLLSPSDLCALRTTSKTNSALMTKDIFTRVHVSFTAHSFTKQSRLNALARIGGHVEHLTFHFPHSDATFLPPLIHPQSGKEIHFLYTPHTSMTSCLTRPKYANSELGDILTAQYPPLFHSATNVPSFIHALKALPNMRHLTVRCPGQDQRERYRRNIVDYALISLRIAIERAPLEKLHKLSLSSLHPSSLNYLRHVPGFGSLPSSGRRWRQITKLNMSIEAWEFHSSSPGLDHLKILDDYIRHLAPQLEKLSFTWLGTKGPCPIALSADPLFAPAKSSKKLFHEVTSPMSPLPERPTRKDMFFPKLKYLQIRNASMQAEQLRDVIERHRDNVREFDFREVVLLNKGDWDDALRPLEDGWSRRSMSVHSSERSGYTGSTVVDDDYSDLPSPSAAVEAASRELLDIAGFSDEERSTLWFGTASSDMEPVREQAEETEGVSTNVRRRRRRRRRHHVEEEETTHRSKISLSSLSFRSKSSQPKLRPSQSSLKSQKPRHRPSEASLQSLRLRPPSPVADTAITLPILNNGSQPVLLQPTVYNPAAPAEEDISPVQRNMEQEAQHALLAQDASARYSALRKAKAAVLQKLSREFCANAAKKTYGGGGAVAACRMMTSHNESRPCAVEVLEDRRGLDRGGSIMVPLMFSRA</sequence>
<accession>A0A9P9Y1Z0</accession>
<protein>
    <submittedName>
        <fullName evidence="2">Uncharacterized protein</fullName>
    </submittedName>
</protein>
<dbReference type="OrthoDB" id="5327538at2759"/>
<feature type="compositionally biased region" description="Polar residues" evidence="1">
    <location>
        <begin position="385"/>
        <end position="401"/>
    </location>
</feature>
<feature type="compositionally biased region" description="Low complexity" evidence="1">
    <location>
        <begin position="487"/>
        <end position="499"/>
    </location>
</feature>
<dbReference type="EMBL" id="JAGIXG020000019">
    <property type="protein sequence ID" value="KAI6781673.1"/>
    <property type="molecule type" value="Genomic_DNA"/>
</dbReference>
<proteinExistence type="predicted"/>
<evidence type="ECO:0000256" key="1">
    <source>
        <dbReference type="SAM" id="MobiDB-lite"/>
    </source>
</evidence>
<gene>
    <name evidence="2" type="ORF">J7T54_003939</name>
</gene>
<reference evidence="2" key="2">
    <citation type="submission" date="2022-07" db="EMBL/GenBank/DDBJ databases">
        <authorList>
            <person name="Goncalves M.F.M."/>
            <person name="Hilario S."/>
            <person name="Van De Peer Y."/>
            <person name="Esteves A.C."/>
            <person name="Alves A."/>
        </authorList>
    </citation>
    <scope>NUCLEOTIDE SEQUENCE</scope>
    <source>
        <strain evidence="2">MUM 19.33</strain>
    </source>
</reference>
<feature type="compositionally biased region" description="Basic residues" evidence="1">
    <location>
        <begin position="464"/>
        <end position="474"/>
    </location>
</feature>
<feature type="region of interest" description="Disordered" evidence="1">
    <location>
        <begin position="441"/>
        <end position="534"/>
    </location>
</feature>
<name>A0A9P9Y1Z0_9HYPO</name>
<dbReference type="RefSeq" id="XP_051362529.1">
    <property type="nucleotide sequence ID" value="XM_051506130.1"/>
</dbReference>
<keyword evidence="3" id="KW-1185">Reference proteome</keyword>
<organism evidence="2 3">
    <name type="scientific">Emericellopsis cladophorae</name>
    <dbReference type="NCBI Taxonomy" id="2686198"/>
    <lineage>
        <taxon>Eukaryota</taxon>
        <taxon>Fungi</taxon>
        <taxon>Dikarya</taxon>
        <taxon>Ascomycota</taxon>
        <taxon>Pezizomycotina</taxon>
        <taxon>Sordariomycetes</taxon>
        <taxon>Hypocreomycetidae</taxon>
        <taxon>Hypocreales</taxon>
        <taxon>Bionectriaceae</taxon>
        <taxon>Emericellopsis</taxon>
    </lineage>
</organism>
<evidence type="ECO:0000313" key="3">
    <source>
        <dbReference type="Proteomes" id="UP001055219"/>
    </source>
</evidence>
<feature type="region of interest" description="Disordered" evidence="1">
    <location>
        <begin position="384"/>
        <end position="413"/>
    </location>
</feature>
<reference evidence="2" key="1">
    <citation type="journal article" date="2021" name="J Fungi (Basel)">
        <title>Genomic and Metabolomic Analyses of the Marine Fungus Emericellopsis cladophorae: Insights into Saltwater Adaptability Mechanisms and Its Biosynthetic Potential.</title>
        <authorList>
            <person name="Goncalves M.F.M."/>
            <person name="Hilario S."/>
            <person name="Van de Peer Y."/>
            <person name="Esteves A.C."/>
            <person name="Alves A."/>
        </authorList>
    </citation>
    <scope>NUCLEOTIDE SEQUENCE</scope>
    <source>
        <strain evidence="2">MUM 19.33</strain>
    </source>
</reference>